<dbReference type="RefSeq" id="WP_394382265.1">
    <property type="nucleotide sequence ID" value="NZ_JBIGIB010000001.1"/>
</dbReference>
<accession>A0ABW7GVZ9</accession>
<gene>
    <name evidence="1" type="ORF">ACG01O_05965</name>
</gene>
<proteinExistence type="predicted"/>
<reference evidence="1 2" key="1">
    <citation type="submission" date="2024-08" db="EMBL/GenBank/DDBJ databases">
        <authorList>
            <person name="Lu H."/>
        </authorList>
    </citation>
    <scope>NUCLEOTIDE SEQUENCE [LARGE SCALE GENOMIC DNA]</scope>
    <source>
        <strain evidence="1 2">BYS87W</strain>
    </source>
</reference>
<dbReference type="Proteomes" id="UP001606303">
    <property type="component" value="Unassembled WGS sequence"/>
</dbReference>
<protein>
    <submittedName>
        <fullName evidence="1">DUF1289 domain-containing protein</fullName>
    </submittedName>
</protein>
<dbReference type="Pfam" id="PF06945">
    <property type="entry name" value="DUF1289"/>
    <property type="match status" value="1"/>
</dbReference>
<evidence type="ECO:0000313" key="2">
    <source>
        <dbReference type="Proteomes" id="UP001606303"/>
    </source>
</evidence>
<organism evidence="1 2">
    <name type="scientific">Pelomonas baiyunensis</name>
    <dbReference type="NCBI Taxonomy" id="3299026"/>
    <lineage>
        <taxon>Bacteria</taxon>
        <taxon>Pseudomonadati</taxon>
        <taxon>Pseudomonadota</taxon>
        <taxon>Betaproteobacteria</taxon>
        <taxon>Burkholderiales</taxon>
        <taxon>Sphaerotilaceae</taxon>
        <taxon>Roseateles</taxon>
    </lineage>
</organism>
<dbReference type="InterPro" id="IPR010710">
    <property type="entry name" value="DUF1289"/>
</dbReference>
<name>A0ABW7GVZ9_9BURK</name>
<evidence type="ECO:0000313" key="1">
    <source>
        <dbReference type="EMBL" id="MFG6466146.1"/>
    </source>
</evidence>
<dbReference type="EMBL" id="JBIGIB010000001">
    <property type="protein sequence ID" value="MFG6466146.1"/>
    <property type="molecule type" value="Genomic_DNA"/>
</dbReference>
<keyword evidence="2" id="KW-1185">Reference proteome</keyword>
<dbReference type="PANTHER" id="PTHR35175:SF2">
    <property type="entry name" value="DUF1289 DOMAIN-CONTAINING PROTEIN"/>
    <property type="match status" value="1"/>
</dbReference>
<dbReference type="PANTHER" id="PTHR35175">
    <property type="entry name" value="DUF1289 DOMAIN-CONTAINING PROTEIN"/>
    <property type="match status" value="1"/>
</dbReference>
<sequence>MTQAVASPCVHVCEIDARSGWCQGCARSLDEIAGWGSAPAARQRQILALLPPRRRALQEQGLWLGPALPNLEGNA</sequence>
<comment type="caution">
    <text evidence="1">The sequence shown here is derived from an EMBL/GenBank/DDBJ whole genome shotgun (WGS) entry which is preliminary data.</text>
</comment>